<evidence type="ECO:0000313" key="3">
    <source>
        <dbReference type="Proteomes" id="UP001217918"/>
    </source>
</evidence>
<dbReference type="Proteomes" id="UP001217918">
    <property type="component" value="Unassembled WGS sequence"/>
</dbReference>
<dbReference type="Pfam" id="PF12296">
    <property type="entry name" value="HsbA"/>
    <property type="match status" value="1"/>
</dbReference>
<accession>A0AAD9I282</accession>
<dbReference type="EMBL" id="JAQQPM010000003">
    <property type="protein sequence ID" value="KAK2069185.1"/>
    <property type="molecule type" value="Genomic_DNA"/>
</dbReference>
<dbReference type="InterPro" id="IPR021054">
    <property type="entry name" value="Cell_wall_mannoprotein_1"/>
</dbReference>
<dbReference type="AlphaFoldDB" id="A0AAD9I282"/>
<reference evidence="2" key="1">
    <citation type="journal article" date="2023" name="Mol. Plant Microbe Interact.">
        <title>Elucidating the Obligate Nature and Biological Capacity of an Invasive Fungal Corn Pathogen.</title>
        <authorList>
            <person name="MacCready J.S."/>
            <person name="Roggenkamp E.M."/>
            <person name="Gdanetz K."/>
            <person name="Chilvers M.I."/>
        </authorList>
    </citation>
    <scope>NUCLEOTIDE SEQUENCE</scope>
    <source>
        <strain evidence="2">PM02</strain>
    </source>
</reference>
<feature type="chain" id="PRO_5042285181" evidence="1">
    <location>
        <begin position="21"/>
        <end position="232"/>
    </location>
</feature>
<sequence length="232" mass="24911">MHFSTVVSSVLLALAPTVAAQMSGQGDSLQQGDAIFHQKDTVAGEQIVSRIQQQQLAAGAPTGTTTTTTTTGTTGYRRAQFPHMTVQRSIYVVGNTTERLTRLLQTWSGSTAGAIPIVRTTDRLARQMRWAARVANHSQPLTDSTQLTDLGVAVAQLTDVTGKYLGAVVARQEDFAKIRISSIVRASLVRQRARATRLTQSLALKVPSSVVQNVRTVAGGLDGVYANALQYF</sequence>
<proteinExistence type="predicted"/>
<name>A0AAD9I282_9PEZI</name>
<dbReference type="Gene3D" id="1.20.1280.140">
    <property type="match status" value="1"/>
</dbReference>
<evidence type="ECO:0000256" key="1">
    <source>
        <dbReference type="SAM" id="SignalP"/>
    </source>
</evidence>
<keyword evidence="3" id="KW-1185">Reference proteome</keyword>
<keyword evidence="1" id="KW-0732">Signal</keyword>
<organism evidence="2 3">
    <name type="scientific">Phyllachora maydis</name>
    <dbReference type="NCBI Taxonomy" id="1825666"/>
    <lineage>
        <taxon>Eukaryota</taxon>
        <taxon>Fungi</taxon>
        <taxon>Dikarya</taxon>
        <taxon>Ascomycota</taxon>
        <taxon>Pezizomycotina</taxon>
        <taxon>Sordariomycetes</taxon>
        <taxon>Sordariomycetidae</taxon>
        <taxon>Phyllachorales</taxon>
        <taxon>Phyllachoraceae</taxon>
        <taxon>Phyllachora</taxon>
    </lineage>
</organism>
<comment type="caution">
    <text evidence="2">The sequence shown here is derived from an EMBL/GenBank/DDBJ whole genome shotgun (WGS) entry which is preliminary data.</text>
</comment>
<feature type="signal peptide" evidence="1">
    <location>
        <begin position="1"/>
        <end position="20"/>
    </location>
</feature>
<protein>
    <submittedName>
        <fullName evidence="2">Uncharacterized protein</fullName>
    </submittedName>
</protein>
<evidence type="ECO:0000313" key="2">
    <source>
        <dbReference type="EMBL" id="KAK2069185.1"/>
    </source>
</evidence>
<gene>
    <name evidence="2" type="ORF">P8C59_003788</name>
</gene>